<dbReference type="AlphaFoldDB" id="A0A2N3G5U4"/>
<keyword evidence="3" id="KW-0560">Oxidoreductase</keyword>
<name>A0A2N3G5U4_9ACTN</name>
<organism evidence="5 6">
    <name type="scientific">Candidatus Anoxymicrobium japonicum</name>
    <dbReference type="NCBI Taxonomy" id="2013648"/>
    <lineage>
        <taxon>Bacteria</taxon>
        <taxon>Bacillati</taxon>
        <taxon>Actinomycetota</taxon>
        <taxon>Candidatus Geothermincolia</taxon>
        <taxon>Candidatus Geothermincolales</taxon>
        <taxon>Candidatus Anoxymicrobiaceae</taxon>
        <taxon>Candidatus Anoxymicrobium</taxon>
    </lineage>
</organism>
<proteinExistence type="inferred from homology"/>
<dbReference type="NCBIfam" id="NF009466">
    <property type="entry name" value="PRK12826.1-2"/>
    <property type="match status" value="1"/>
</dbReference>
<evidence type="ECO:0000259" key="4">
    <source>
        <dbReference type="SMART" id="SM00822"/>
    </source>
</evidence>
<keyword evidence="2" id="KW-0521">NADP</keyword>
<dbReference type="PRINTS" id="PR00080">
    <property type="entry name" value="SDRFAMILY"/>
</dbReference>
<dbReference type="InterPro" id="IPR050259">
    <property type="entry name" value="SDR"/>
</dbReference>
<protein>
    <submittedName>
        <fullName evidence="5">Beta-ketoacyl-ACP reductase</fullName>
    </submittedName>
</protein>
<dbReference type="NCBIfam" id="NF005559">
    <property type="entry name" value="PRK07231.1"/>
    <property type="match status" value="1"/>
</dbReference>
<accession>A0A2N3G5U4</accession>
<dbReference type="Gene3D" id="3.40.50.720">
    <property type="entry name" value="NAD(P)-binding Rossmann-like Domain"/>
    <property type="match status" value="1"/>
</dbReference>
<dbReference type="PANTHER" id="PTHR42879:SF2">
    <property type="entry name" value="3-OXOACYL-[ACYL-CARRIER-PROTEIN] REDUCTASE FABG"/>
    <property type="match status" value="1"/>
</dbReference>
<evidence type="ECO:0000256" key="2">
    <source>
        <dbReference type="ARBA" id="ARBA00022857"/>
    </source>
</evidence>
<dbReference type="PRINTS" id="PR00081">
    <property type="entry name" value="GDHRDH"/>
</dbReference>
<dbReference type="InterPro" id="IPR036291">
    <property type="entry name" value="NAD(P)-bd_dom_sf"/>
</dbReference>
<dbReference type="PROSITE" id="PS00061">
    <property type="entry name" value="ADH_SHORT"/>
    <property type="match status" value="1"/>
</dbReference>
<dbReference type="GO" id="GO:0032787">
    <property type="term" value="P:monocarboxylic acid metabolic process"/>
    <property type="evidence" value="ECO:0007669"/>
    <property type="project" value="UniProtKB-ARBA"/>
</dbReference>
<dbReference type="GO" id="GO:0016491">
    <property type="term" value="F:oxidoreductase activity"/>
    <property type="evidence" value="ECO:0007669"/>
    <property type="project" value="UniProtKB-KW"/>
</dbReference>
<evidence type="ECO:0000256" key="1">
    <source>
        <dbReference type="ARBA" id="ARBA00006484"/>
    </source>
</evidence>
<reference evidence="5 6" key="1">
    <citation type="journal article" date="2017" name="ISME J.">
        <title>Potential for microbial H2 and metal transformations associated with novel bacteria and archaea in deep terrestrial subsurface sediments.</title>
        <authorList>
            <person name="Hernsdorf A.W."/>
            <person name="Amano Y."/>
            <person name="Miyakawa K."/>
            <person name="Ise K."/>
            <person name="Suzuki Y."/>
            <person name="Anantharaman K."/>
            <person name="Probst A."/>
            <person name="Burstein D."/>
            <person name="Thomas B.C."/>
            <person name="Banfield J.F."/>
        </authorList>
    </citation>
    <scope>NUCLEOTIDE SEQUENCE [LARGE SCALE GENOMIC DNA]</scope>
    <source>
        <strain evidence="5">HGW-Actinobacteria-3</strain>
    </source>
</reference>
<dbReference type="SMART" id="SM00822">
    <property type="entry name" value="PKS_KR"/>
    <property type="match status" value="1"/>
</dbReference>
<dbReference type="InterPro" id="IPR057326">
    <property type="entry name" value="KR_dom"/>
</dbReference>
<sequence length="247" mass="26736">MDDLTGRVALVTGASRGIGRAIAIELARKGCDVAVNYRVREDSALEVVSEIESLGRRAVSLKADVGVPEQCVWLVNETAREFGRLDIVVNNAGVWRGARIEELLPDKLEWMIATNVKGALYVTGVAVPLMKKQGWGRIVNMSSVIGVTGYPGDSVYGATKAALIGMTKSLARELAQFDITSNVVVPGFIETDMTIDSSDELRSRILKEIPIRRWGKPEEVASLVAFICEGGSYITGQLFTIDGGYTI</sequence>
<comment type="similarity">
    <text evidence="1">Belongs to the short-chain dehydrogenases/reductases (SDR) family.</text>
</comment>
<dbReference type="InterPro" id="IPR020904">
    <property type="entry name" value="Sc_DH/Rdtase_CS"/>
</dbReference>
<evidence type="ECO:0000313" key="6">
    <source>
        <dbReference type="Proteomes" id="UP000233654"/>
    </source>
</evidence>
<dbReference type="SUPFAM" id="SSF51735">
    <property type="entry name" value="NAD(P)-binding Rossmann-fold domains"/>
    <property type="match status" value="1"/>
</dbReference>
<gene>
    <name evidence="5" type="ORF">CVT63_04615</name>
</gene>
<feature type="domain" description="Ketoreductase" evidence="4">
    <location>
        <begin position="7"/>
        <end position="192"/>
    </location>
</feature>
<dbReference type="Pfam" id="PF13561">
    <property type="entry name" value="adh_short_C2"/>
    <property type="match status" value="1"/>
</dbReference>
<evidence type="ECO:0000313" key="5">
    <source>
        <dbReference type="EMBL" id="PKQ28086.1"/>
    </source>
</evidence>
<dbReference type="InterPro" id="IPR002347">
    <property type="entry name" value="SDR_fam"/>
</dbReference>
<dbReference type="Proteomes" id="UP000233654">
    <property type="component" value="Unassembled WGS sequence"/>
</dbReference>
<evidence type="ECO:0000256" key="3">
    <source>
        <dbReference type="ARBA" id="ARBA00023002"/>
    </source>
</evidence>
<dbReference type="EMBL" id="PHEX01000033">
    <property type="protein sequence ID" value="PKQ28086.1"/>
    <property type="molecule type" value="Genomic_DNA"/>
</dbReference>
<dbReference type="PANTHER" id="PTHR42879">
    <property type="entry name" value="3-OXOACYL-(ACYL-CARRIER-PROTEIN) REDUCTASE"/>
    <property type="match status" value="1"/>
</dbReference>
<dbReference type="FunFam" id="3.40.50.720:FF:000374">
    <property type="entry name" value="3-oxoacyl-(Acyl-carrier-protein) reductase"/>
    <property type="match status" value="1"/>
</dbReference>
<comment type="caution">
    <text evidence="5">The sequence shown here is derived from an EMBL/GenBank/DDBJ whole genome shotgun (WGS) entry which is preliminary data.</text>
</comment>